<sequence>MKVHHLNCGTMRPLGGKLVTGEGSYFSKTELVCHVLLLETDDGLTLVDSGMGVDDVRTPDDTLARSWRLMSRPALDERETALRQVEALGFTAADVRTVVLTHLDLDHGGGLRDFPHADVHLSAEELAAATGPHKSRNDRIRYPDEQWEHGPRWVPHETTGETWFGFDGVREVSPDVLLVPLFGHTHGHTGVAVRDGDRWLLHAGDSYFFHAEMTPKRYCPPALTYMQKRMQVLPELRVANQERLRELVRDHGAEVDVFSAHDATELRRHQDRAAVVE</sequence>
<dbReference type="AlphaFoldDB" id="A0A2P8I6H7"/>
<reference evidence="6 7" key="1">
    <citation type="submission" date="2018-03" db="EMBL/GenBank/DDBJ databases">
        <title>Genomic Encyclopedia of Type Strains, Phase III (KMG-III): the genomes of soil and plant-associated and newly described type strains.</title>
        <authorList>
            <person name="Whitman W."/>
        </authorList>
    </citation>
    <scope>NUCLEOTIDE SEQUENCE [LARGE SCALE GENOMIC DNA]</scope>
    <source>
        <strain evidence="6 7">CGMCC 4.7097</strain>
    </source>
</reference>
<organism evidence="6 7">
    <name type="scientific">Saccharothrix carnea</name>
    <dbReference type="NCBI Taxonomy" id="1280637"/>
    <lineage>
        <taxon>Bacteria</taxon>
        <taxon>Bacillati</taxon>
        <taxon>Actinomycetota</taxon>
        <taxon>Actinomycetes</taxon>
        <taxon>Pseudonocardiales</taxon>
        <taxon>Pseudonocardiaceae</taxon>
        <taxon>Saccharothrix</taxon>
    </lineage>
</organism>
<keyword evidence="7" id="KW-1185">Reference proteome</keyword>
<dbReference type="GO" id="GO:0016787">
    <property type="term" value="F:hydrolase activity"/>
    <property type="evidence" value="ECO:0007669"/>
    <property type="project" value="UniProtKB-KW"/>
</dbReference>
<dbReference type="Proteomes" id="UP000241118">
    <property type="component" value="Unassembled WGS sequence"/>
</dbReference>
<dbReference type="PANTHER" id="PTHR42978">
    <property type="entry name" value="QUORUM-QUENCHING LACTONASE YTNP-RELATED-RELATED"/>
    <property type="match status" value="1"/>
</dbReference>
<dbReference type="OrthoDB" id="3196337at2"/>
<evidence type="ECO:0000256" key="1">
    <source>
        <dbReference type="ARBA" id="ARBA00007749"/>
    </source>
</evidence>
<keyword evidence="3" id="KW-0378">Hydrolase</keyword>
<dbReference type="PANTHER" id="PTHR42978:SF3">
    <property type="entry name" value="BLR3078 PROTEIN"/>
    <property type="match status" value="1"/>
</dbReference>
<gene>
    <name evidence="6" type="ORF">B0I31_107109</name>
</gene>
<dbReference type="InterPro" id="IPR051013">
    <property type="entry name" value="MBL_superfamily_lactonases"/>
</dbReference>
<evidence type="ECO:0000259" key="5">
    <source>
        <dbReference type="SMART" id="SM00849"/>
    </source>
</evidence>
<dbReference type="Pfam" id="PF00753">
    <property type="entry name" value="Lactamase_B"/>
    <property type="match status" value="1"/>
</dbReference>
<evidence type="ECO:0000313" key="6">
    <source>
        <dbReference type="EMBL" id="PSL54055.1"/>
    </source>
</evidence>
<keyword evidence="4" id="KW-0862">Zinc</keyword>
<keyword evidence="2" id="KW-0479">Metal-binding</keyword>
<proteinExistence type="inferred from homology"/>
<dbReference type="GO" id="GO:0046872">
    <property type="term" value="F:metal ion binding"/>
    <property type="evidence" value="ECO:0007669"/>
    <property type="project" value="UniProtKB-KW"/>
</dbReference>
<dbReference type="SUPFAM" id="SSF56281">
    <property type="entry name" value="Metallo-hydrolase/oxidoreductase"/>
    <property type="match status" value="1"/>
</dbReference>
<comment type="similarity">
    <text evidence="1">Belongs to the metallo-beta-lactamase superfamily.</text>
</comment>
<dbReference type="SMART" id="SM00849">
    <property type="entry name" value="Lactamase_B"/>
    <property type="match status" value="1"/>
</dbReference>
<feature type="domain" description="Metallo-beta-lactamase" evidence="5">
    <location>
        <begin position="32"/>
        <end position="251"/>
    </location>
</feature>
<evidence type="ECO:0000313" key="7">
    <source>
        <dbReference type="Proteomes" id="UP000241118"/>
    </source>
</evidence>
<dbReference type="Gene3D" id="3.60.15.10">
    <property type="entry name" value="Ribonuclease Z/Hydroxyacylglutathione hydrolase-like"/>
    <property type="match status" value="1"/>
</dbReference>
<evidence type="ECO:0000256" key="4">
    <source>
        <dbReference type="ARBA" id="ARBA00022833"/>
    </source>
</evidence>
<evidence type="ECO:0000256" key="3">
    <source>
        <dbReference type="ARBA" id="ARBA00022801"/>
    </source>
</evidence>
<dbReference type="InterPro" id="IPR036866">
    <property type="entry name" value="RibonucZ/Hydroxyglut_hydro"/>
</dbReference>
<dbReference type="RefSeq" id="WP_106617179.1">
    <property type="nucleotide sequence ID" value="NZ_PYAX01000007.1"/>
</dbReference>
<evidence type="ECO:0000256" key="2">
    <source>
        <dbReference type="ARBA" id="ARBA00022723"/>
    </source>
</evidence>
<accession>A0A2P8I6H7</accession>
<name>A0A2P8I6H7_SACCR</name>
<dbReference type="EMBL" id="PYAX01000007">
    <property type="protein sequence ID" value="PSL54055.1"/>
    <property type="molecule type" value="Genomic_DNA"/>
</dbReference>
<dbReference type="CDD" id="cd07742">
    <property type="entry name" value="metallo-hydrolase-like_MBL-fold"/>
    <property type="match status" value="1"/>
</dbReference>
<dbReference type="InterPro" id="IPR001279">
    <property type="entry name" value="Metallo-B-lactamas"/>
</dbReference>
<comment type="caution">
    <text evidence="6">The sequence shown here is derived from an EMBL/GenBank/DDBJ whole genome shotgun (WGS) entry which is preliminary data.</text>
</comment>
<protein>
    <submittedName>
        <fullName evidence="6">Metallo-beta-lactamase superfamily protein</fullName>
    </submittedName>
</protein>